<evidence type="ECO:0000259" key="5">
    <source>
        <dbReference type="PROSITE" id="PS50893"/>
    </source>
</evidence>
<name>A0ABW0IL59_9HYPH</name>
<dbReference type="CDD" id="cd15488">
    <property type="entry name" value="Tm-1-like"/>
    <property type="match status" value="1"/>
</dbReference>
<dbReference type="InterPro" id="IPR044122">
    <property type="entry name" value="UPF0261_N"/>
</dbReference>
<dbReference type="Pfam" id="PF23189">
    <property type="entry name" value="UPF0261_C"/>
    <property type="match status" value="1"/>
</dbReference>
<evidence type="ECO:0000256" key="3">
    <source>
        <dbReference type="ARBA" id="ARBA00022840"/>
    </source>
</evidence>
<dbReference type="Gene3D" id="3.40.50.12020">
    <property type="entry name" value="Uncharacterised protein family UPF0261, NN domain"/>
    <property type="match status" value="1"/>
</dbReference>
<organism evidence="6 7">
    <name type="scientific">Bosea eneae</name>
    <dbReference type="NCBI Taxonomy" id="151454"/>
    <lineage>
        <taxon>Bacteria</taxon>
        <taxon>Pseudomonadati</taxon>
        <taxon>Pseudomonadota</taxon>
        <taxon>Alphaproteobacteria</taxon>
        <taxon>Hyphomicrobiales</taxon>
        <taxon>Boseaceae</taxon>
        <taxon>Bosea</taxon>
    </lineage>
</organism>
<dbReference type="RefSeq" id="WP_377796409.1">
    <property type="nucleotide sequence ID" value="NZ_JBHSLW010000007.1"/>
</dbReference>
<dbReference type="InterPro" id="IPR056778">
    <property type="entry name" value="UPF0261_C"/>
</dbReference>
<gene>
    <name evidence="6" type="ORF">ACFPOB_05060</name>
</gene>
<dbReference type="Gene3D" id="3.40.50.300">
    <property type="entry name" value="P-loop containing nucleotide triphosphate hydrolases"/>
    <property type="match status" value="1"/>
</dbReference>
<reference evidence="7" key="1">
    <citation type="journal article" date="2019" name="Int. J. Syst. Evol. Microbiol.">
        <title>The Global Catalogue of Microorganisms (GCM) 10K type strain sequencing project: providing services to taxonomists for standard genome sequencing and annotation.</title>
        <authorList>
            <consortium name="The Broad Institute Genomics Platform"/>
            <consortium name="The Broad Institute Genome Sequencing Center for Infectious Disease"/>
            <person name="Wu L."/>
            <person name="Ma J."/>
        </authorList>
    </citation>
    <scope>NUCLEOTIDE SEQUENCE [LARGE SCALE GENOMIC DNA]</scope>
    <source>
        <strain evidence="7">NCAIM B.01391</strain>
    </source>
</reference>
<dbReference type="PANTHER" id="PTHR31862:SF1">
    <property type="entry name" value="UPF0261 DOMAIN PROTEIN (AFU_ORTHOLOGUE AFUA_1G10120)"/>
    <property type="match status" value="1"/>
</dbReference>
<feature type="region of interest" description="Disordered" evidence="4">
    <location>
        <begin position="249"/>
        <end position="270"/>
    </location>
</feature>
<keyword evidence="2" id="KW-0547">Nucleotide-binding</keyword>
<dbReference type="Gene3D" id="3.40.50.12030">
    <property type="entry name" value="Uncharacterised protein family UPF0261, NC domain"/>
    <property type="match status" value="1"/>
</dbReference>
<dbReference type="EMBL" id="JBHSLW010000007">
    <property type="protein sequence ID" value="MFC5418929.1"/>
    <property type="molecule type" value="Genomic_DNA"/>
</dbReference>
<dbReference type="PROSITE" id="PS50893">
    <property type="entry name" value="ABC_TRANSPORTER_2"/>
    <property type="match status" value="1"/>
</dbReference>
<evidence type="ECO:0000313" key="6">
    <source>
        <dbReference type="EMBL" id="MFC5418929.1"/>
    </source>
</evidence>
<dbReference type="PANTHER" id="PTHR31862">
    <property type="entry name" value="UPF0261 DOMAIN PROTEIN (AFU_ORTHOLOGUE AFUA_1G10120)"/>
    <property type="match status" value="1"/>
</dbReference>
<protein>
    <submittedName>
        <fullName evidence="6">ABC transporter permease</fullName>
    </submittedName>
</protein>
<dbReference type="InterPro" id="IPR003593">
    <property type="entry name" value="AAA+_ATPase"/>
</dbReference>
<dbReference type="SMART" id="SM00382">
    <property type="entry name" value="AAA"/>
    <property type="match status" value="1"/>
</dbReference>
<dbReference type="NCBIfam" id="NF002674">
    <property type="entry name" value="PRK02399.1-2"/>
    <property type="match status" value="1"/>
</dbReference>
<feature type="domain" description="ABC transporter" evidence="5">
    <location>
        <begin position="16"/>
        <end position="244"/>
    </location>
</feature>
<evidence type="ECO:0000256" key="2">
    <source>
        <dbReference type="ARBA" id="ARBA00022741"/>
    </source>
</evidence>
<comment type="similarity">
    <text evidence="1">Belongs to the ABC transporter superfamily.</text>
</comment>
<proteinExistence type="inferred from homology"/>
<dbReference type="InterPro" id="IPR027417">
    <property type="entry name" value="P-loop_NTPase"/>
</dbReference>
<evidence type="ECO:0000256" key="1">
    <source>
        <dbReference type="ARBA" id="ARBA00005417"/>
    </source>
</evidence>
<dbReference type="NCBIfam" id="NF002673">
    <property type="entry name" value="PRK02399.1-1"/>
    <property type="match status" value="1"/>
</dbReference>
<comment type="caution">
    <text evidence="6">The sequence shown here is derived from an EMBL/GenBank/DDBJ whole genome shotgun (WGS) entry which is preliminary data.</text>
</comment>
<dbReference type="Pfam" id="PF00005">
    <property type="entry name" value="ABC_tran"/>
    <property type="match status" value="1"/>
</dbReference>
<dbReference type="Pfam" id="PF06792">
    <property type="entry name" value="UPF0261"/>
    <property type="match status" value="1"/>
</dbReference>
<dbReference type="Proteomes" id="UP001596053">
    <property type="component" value="Unassembled WGS sequence"/>
</dbReference>
<evidence type="ECO:0000313" key="7">
    <source>
        <dbReference type="Proteomes" id="UP001596053"/>
    </source>
</evidence>
<accession>A0ABW0IL59</accession>
<dbReference type="PROSITE" id="PS00211">
    <property type="entry name" value="ABC_TRANSPORTER_1"/>
    <property type="match status" value="1"/>
</dbReference>
<evidence type="ECO:0000256" key="4">
    <source>
        <dbReference type="SAM" id="MobiDB-lite"/>
    </source>
</evidence>
<dbReference type="InterPro" id="IPR017871">
    <property type="entry name" value="ABC_transporter-like_CS"/>
</dbReference>
<keyword evidence="7" id="KW-1185">Reference proteome</keyword>
<dbReference type="CDD" id="cd03224">
    <property type="entry name" value="ABC_TM1139_LivF_branched"/>
    <property type="match status" value="1"/>
</dbReference>
<keyword evidence="3" id="KW-0067">ATP-binding</keyword>
<sequence>MAERLKAPPASGIPVLQIAGLNVFYGRSHAVQGVDLTLQHGVLSVVGRNGMGKTTMCKAIMGLVPIASGSIRFFGEEIAGHSPAEVARLGIGYVPQGRRLWRSLTVDEHLRLMQRGKRGPWTPERIYEVFPRLAERRNNGGGQLSGGEQQMLAISRALLLNPRLLIMDEPTEGLAPVIVAHVEEMLVRLAEQGDVAILVIEQNIGVATQMSDPVAIMVNGRINRIIASATLAGDRDLQQRLLGVGRHGHDETDAAADAAPAAGTSRPAVPVPAGPTRVYISNPVIPNRWSQAVPAARIEAQARTISRPTLATRDGQPVRPLAAAASSEPYVVIAGTLDTKGEELRFIRDLIRAEGLRTRLVDLSTSGRSAGGDVSPQEIALASPRGSAGIASGDRGTAVAAMTEAFKAWLPRQQGLLGIISAGGSGATAMVTPAMQALPVGLPKLMISTMASGDVRAYVGATDIAMLHAVTDVQGVNRVSRLVLGNGAHAIAAMAKARLAELKPEPSRRREVEKPLVGLTMFGVTTPCVQQVSRLLADDWEPLVFHATGTGGRAMEKLVESGLVGAVIDVSTTEICDLLMGGLLPATEDRFGAIIRTRIPYVGSVGALDMVNFFAPETVPERYRGRLLYPHNPQITLMRTTTEENARMGRWIGERLNQMEGPVRFLIPELGVSALDAPGQAFHDPAADAALFQALEQTVRPGPNRQLIRLPLHINDPAFAAALVQQFRTLHAGRRRERAGGGRP</sequence>
<dbReference type="InterPro" id="IPR003439">
    <property type="entry name" value="ABC_transporter-like_ATP-bd"/>
</dbReference>
<dbReference type="SUPFAM" id="SSF52540">
    <property type="entry name" value="P-loop containing nucleoside triphosphate hydrolases"/>
    <property type="match status" value="1"/>
</dbReference>
<dbReference type="InterPro" id="IPR051353">
    <property type="entry name" value="Tobamovirus_resist_UPF0261"/>
</dbReference>